<dbReference type="Proteomes" id="UP000704712">
    <property type="component" value="Unassembled WGS sequence"/>
</dbReference>
<dbReference type="PROSITE" id="PS50297">
    <property type="entry name" value="ANK_REP_REGION"/>
    <property type="match status" value="1"/>
</dbReference>
<reference evidence="4" key="1">
    <citation type="submission" date="2020-03" db="EMBL/GenBank/DDBJ databases">
        <title>Hybrid Assembly of Korean Phytophthora infestans isolates.</title>
        <authorList>
            <person name="Prokchorchik M."/>
            <person name="Lee Y."/>
            <person name="Seo J."/>
            <person name="Cho J.-H."/>
            <person name="Park Y.-E."/>
            <person name="Jang D.-C."/>
            <person name="Im J.-S."/>
            <person name="Choi J.-G."/>
            <person name="Park H.-J."/>
            <person name="Lee G.-B."/>
            <person name="Lee Y.-G."/>
            <person name="Hong S.-Y."/>
            <person name="Cho K."/>
            <person name="Sohn K.H."/>
        </authorList>
    </citation>
    <scope>NUCLEOTIDE SEQUENCE</scope>
    <source>
        <strain evidence="4">KR_2_A2</strain>
    </source>
</reference>
<keyword evidence="1" id="KW-0677">Repeat</keyword>
<evidence type="ECO:0000313" key="4">
    <source>
        <dbReference type="EMBL" id="KAF4146881.1"/>
    </source>
</evidence>
<gene>
    <name evidence="4" type="ORF">GN958_ATG03933</name>
</gene>
<dbReference type="EMBL" id="JAACNO010000546">
    <property type="protein sequence ID" value="KAF4146881.1"/>
    <property type="molecule type" value="Genomic_DNA"/>
</dbReference>
<dbReference type="InterPro" id="IPR002110">
    <property type="entry name" value="Ankyrin_rpt"/>
</dbReference>
<dbReference type="SMART" id="SM00248">
    <property type="entry name" value="ANK"/>
    <property type="match status" value="3"/>
</dbReference>
<dbReference type="PANTHER" id="PTHR24171">
    <property type="entry name" value="ANKYRIN REPEAT DOMAIN-CONTAINING PROTEIN 39-RELATED"/>
    <property type="match status" value="1"/>
</dbReference>
<feature type="repeat" description="ANK" evidence="3">
    <location>
        <begin position="140"/>
        <end position="174"/>
    </location>
</feature>
<sequence length="245" mass="26841">MTVRVLRGLNLVAVEGLPLEARLTLDVDSFIAVCCQSATILSVGWQKTQMSWPEGGKRLPLWDAIYNGDVVAAQKLLVTKAGADQVNTPHGLWQQTSVHVAVQHGHVKLLKHLLFTGANVNVRKVGSNLSWSATVYLPIDGSTPLHLAVEMNHRKTCSSQVLIPTRCSTTYIDVLQYCFGLIHSFLTTRRSSSQVKTPLQAAVSRGLNHIATLLRQGLDSRRTLASLETAAQQTAKRRQSLLSSK</sequence>
<protein>
    <submittedName>
        <fullName evidence="4">Uncharacterized protein</fullName>
    </submittedName>
</protein>
<proteinExistence type="predicted"/>
<dbReference type="SUPFAM" id="SSF48403">
    <property type="entry name" value="Ankyrin repeat"/>
    <property type="match status" value="1"/>
</dbReference>
<evidence type="ECO:0000313" key="5">
    <source>
        <dbReference type="Proteomes" id="UP000704712"/>
    </source>
</evidence>
<dbReference type="Gene3D" id="1.25.40.20">
    <property type="entry name" value="Ankyrin repeat-containing domain"/>
    <property type="match status" value="1"/>
</dbReference>
<feature type="repeat" description="ANK" evidence="3">
    <location>
        <begin position="93"/>
        <end position="125"/>
    </location>
</feature>
<evidence type="ECO:0000256" key="1">
    <source>
        <dbReference type="ARBA" id="ARBA00022737"/>
    </source>
</evidence>
<dbReference type="InterPro" id="IPR036770">
    <property type="entry name" value="Ankyrin_rpt-contain_sf"/>
</dbReference>
<comment type="caution">
    <text evidence="4">The sequence shown here is derived from an EMBL/GenBank/DDBJ whole genome shotgun (WGS) entry which is preliminary data.</text>
</comment>
<dbReference type="PROSITE" id="PS50088">
    <property type="entry name" value="ANK_REPEAT"/>
    <property type="match status" value="2"/>
</dbReference>
<dbReference type="Pfam" id="PF12796">
    <property type="entry name" value="Ank_2"/>
    <property type="match status" value="1"/>
</dbReference>
<evidence type="ECO:0000256" key="3">
    <source>
        <dbReference type="PROSITE-ProRule" id="PRU00023"/>
    </source>
</evidence>
<keyword evidence="2 3" id="KW-0040">ANK repeat</keyword>
<accession>A0A8S9V1Z9</accession>
<organism evidence="4 5">
    <name type="scientific">Phytophthora infestans</name>
    <name type="common">Potato late blight agent</name>
    <name type="synonym">Botrytis infestans</name>
    <dbReference type="NCBI Taxonomy" id="4787"/>
    <lineage>
        <taxon>Eukaryota</taxon>
        <taxon>Sar</taxon>
        <taxon>Stramenopiles</taxon>
        <taxon>Oomycota</taxon>
        <taxon>Peronosporomycetes</taxon>
        <taxon>Peronosporales</taxon>
        <taxon>Peronosporaceae</taxon>
        <taxon>Phytophthora</taxon>
    </lineage>
</organism>
<dbReference type="AlphaFoldDB" id="A0A8S9V1Z9"/>
<evidence type="ECO:0000256" key="2">
    <source>
        <dbReference type="ARBA" id="ARBA00023043"/>
    </source>
</evidence>
<name>A0A8S9V1Z9_PHYIN</name>